<accession>A0A0K2XTE8</accession>
<keyword evidence="4" id="KW-1185">Reference proteome</keyword>
<evidence type="ECO:0000256" key="2">
    <source>
        <dbReference type="SAM" id="SignalP"/>
    </source>
</evidence>
<evidence type="ECO:0000256" key="1">
    <source>
        <dbReference type="SAM" id="MobiDB-lite"/>
    </source>
</evidence>
<dbReference type="Proteomes" id="UP000046090">
    <property type="component" value="Unassembled WGS sequence"/>
</dbReference>
<dbReference type="AlphaFoldDB" id="A0A0K2XTE8"/>
<evidence type="ECO:0000313" key="3">
    <source>
        <dbReference type="EMBL" id="CRI34353.1"/>
    </source>
</evidence>
<sequence length="61" mass="6276">MKKNGFFGLVGVLVLLLNMGCATSGQKAADCAGSKPPTQKGLAQTAPQDECPNTGEPKQVE</sequence>
<dbReference type="RefSeq" id="WP_015106449.1">
    <property type="nucleotide sequence ID" value="NZ_AP026684.1"/>
</dbReference>
<feature type="signal peptide" evidence="2">
    <location>
        <begin position="1"/>
        <end position="24"/>
    </location>
</feature>
<feature type="chain" id="PRO_5013456528" evidence="2">
    <location>
        <begin position="25"/>
        <end position="61"/>
    </location>
</feature>
<feature type="region of interest" description="Disordered" evidence="1">
    <location>
        <begin position="26"/>
        <end position="61"/>
    </location>
</feature>
<reference evidence="4" key="1">
    <citation type="submission" date="2014-12" db="EMBL/GenBank/DDBJ databases">
        <authorList>
            <person name="Smet A."/>
        </authorList>
    </citation>
    <scope>NUCLEOTIDE SEQUENCE [LARGE SCALE GENOMIC DNA]</scope>
</reference>
<name>A0A0K2XTE8_HELHE</name>
<proteinExistence type="predicted"/>
<protein>
    <submittedName>
        <fullName evidence="3">Uncharacterized protein</fullName>
    </submittedName>
</protein>
<evidence type="ECO:0000313" key="4">
    <source>
        <dbReference type="Proteomes" id="UP000046090"/>
    </source>
</evidence>
<gene>
    <name evidence="3" type="ORF">HHE01_11990</name>
</gene>
<dbReference type="EMBL" id="CDMK01000001">
    <property type="protein sequence ID" value="CRI34353.1"/>
    <property type="molecule type" value="Genomic_DNA"/>
</dbReference>
<dbReference type="STRING" id="1216962.BN341_6410"/>
<dbReference type="GeneID" id="76196916"/>
<keyword evidence="2" id="KW-0732">Signal</keyword>
<organism evidence="3 4">
    <name type="scientific">Helicobacter heilmannii</name>
    <dbReference type="NCBI Taxonomy" id="35817"/>
    <lineage>
        <taxon>Bacteria</taxon>
        <taxon>Pseudomonadati</taxon>
        <taxon>Campylobacterota</taxon>
        <taxon>Epsilonproteobacteria</taxon>
        <taxon>Campylobacterales</taxon>
        <taxon>Helicobacteraceae</taxon>
        <taxon>Helicobacter</taxon>
    </lineage>
</organism>